<protein>
    <recommendedName>
        <fullName evidence="4">Secreted protein</fullName>
    </recommendedName>
</protein>
<feature type="region of interest" description="Disordered" evidence="1">
    <location>
        <begin position="86"/>
        <end position="116"/>
    </location>
</feature>
<organism evidence="2 3">
    <name type="scientific">Aquipuribacter hungaricus</name>
    <dbReference type="NCBI Taxonomy" id="545624"/>
    <lineage>
        <taxon>Bacteria</taxon>
        <taxon>Bacillati</taxon>
        <taxon>Actinomycetota</taxon>
        <taxon>Actinomycetes</taxon>
        <taxon>Micrococcales</taxon>
        <taxon>Intrasporangiaceae</taxon>
        <taxon>Aquipuribacter</taxon>
    </lineage>
</organism>
<reference evidence="3" key="1">
    <citation type="journal article" date="2019" name="Int. J. Syst. Evol. Microbiol.">
        <title>The Global Catalogue of Microorganisms (GCM) 10K type strain sequencing project: providing services to taxonomists for standard genome sequencing and annotation.</title>
        <authorList>
            <consortium name="The Broad Institute Genomics Platform"/>
            <consortium name="The Broad Institute Genome Sequencing Center for Infectious Disease"/>
            <person name="Wu L."/>
            <person name="Ma J."/>
        </authorList>
    </citation>
    <scope>NUCLEOTIDE SEQUENCE [LARGE SCALE GENOMIC DNA]</scope>
    <source>
        <strain evidence="3">NCAIM B.02333</strain>
    </source>
</reference>
<evidence type="ECO:0000256" key="1">
    <source>
        <dbReference type="SAM" id="MobiDB-lite"/>
    </source>
</evidence>
<comment type="caution">
    <text evidence="2">The sequence shown here is derived from an EMBL/GenBank/DDBJ whole genome shotgun (WGS) entry which is preliminary data.</text>
</comment>
<proteinExistence type="predicted"/>
<dbReference type="EMBL" id="JBHRWW010000002">
    <property type="protein sequence ID" value="MFC3687360.1"/>
    <property type="molecule type" value="Genomic_DNA"/>
</dbReference>
<gene>
    <name evidence="2" type="ORF">ACFOLH_03285</name>
</gene>
<dbReference type="RefSeq" id="WP_340292321.1">
    <property type="nucleotide sequence ID" value="NZ_JBBEOI010000067.1"/>
</dbReference>
<evidence type="ECO:0000313" key="2">
    <source>
        <dbReference type="EMBL" id="MFC3687360.1"/>
    </source>
</evidence>
<feature type="compositionally biased region" description="Basic and acidic residues" evidence="1">
    <location>
        <begin position="89"/>
        <end position="104"/>
    </location>
</feature>
<name>A0ABV7WC59_9MICO</name>
<keyword evidence="3" id="KW-1185">Reference proteome</keyword>
<dbReference type="Proteomes" id="UP001595685">
    <property type="component" value="Unassembled WGS sequence"/>
</dbReference>
<sequence length="116" mass="12291">MTRLLVMVVGSLAGAVVVRRLSDAARRATPERVADASTRFASTVGRNASRGVGSQVSRLTDAVVDFAATVREAAAEREEMLRSALGVDVDARGMDPDEARHLLEHPTQPADGRHAG</sequence>
<evidence type="ECO:0000313" key="3">
    <source>
        <dbReference type="Proteomes" id="UP001595685"/>
    </source>
</evidence>
<evidence type="ECO:0008006" key="4">
    <source>
        <dbReference type="Google" id="ProtNLM"/>
    </source>
</evidence>
<accession>A0ABV7WC59</accession>